<dbReference type="EMBL" id="RBCJ01000002">
    <property type="protein sequence ID" value="RKN81012.1"/>
    <property type="molecule type" value="Genomic_DNA"/>
</dbReference>
<organism evidence="2 3">
    <name type="scientific">Ulvibacterium marinum</name>
    <dbReference type="NCBI Taxonomy" id="2419782"/>
    <lineage>
        <taxon>Bacteria</taxon>
        <taxon>Pseudomonadati</taxon>
        <taxon>Bacteroidota</taxon>
        <taxon>Flavobacteriia</taxon>
        <taxon>Flavobacteriales</taxon>
        <taxon>Flavobacteriaceae</taxon>
        <taxon>Ulvibacterium</taxon>
    </lineage>
</organism>
<evidence type="ECO:0000313" key="2">
    <source>
        <dbReference type="EMBL" id="RKN81012.1"/>
    </source>
</evidence>
<evidence type="ECO:0000256" key="1">
    <source>
        <dbReference type="SAM" id="SignalP"/>
    </source>
</evidence>
<evidence type="ECO:0008006" key="4">
    <source>
        <dbReference type="Google" id="ProtNLM"/>
    </source>
</evidence>
<accession>A0A3B0C602</accession>
<proteinExistence type="predicted"/>
<gene>
    <name evidence="2" type="ORF">D7Z94_08655</name>
</gene>
<feature type="signal peptide" evidence="1">
    <location>
        <begin position="1"/>
        <end position="23"/>
    </location>
</feature>
<feature type="chain" id="PRO_5017357588" description="Adhesin domain-containing protein" evidence="1">
    <location>
        <begin position="24"/>
        <end position="362"/>
    </location>
</feature>
<evidence type="ECO:0000313" key="3">
    <source>
        <dbReference type="Proteomes" id="UP000276603"/>
    </source>
</evidence>
<comment type="caution">
    <text evidence="2">The sequence shown here is derived from an EMBL/GenBank/DDBJ whole genome shotgun (WGS) entry which is preliminary data.</text>
</comment>
<dbReference type="AlphaFoldDB" id="A0A3B0C602"/>
<sequence length="362" mass="40965">MDTFYKRRVVLMVLMICGHYVLAQEKVSKQLSESYEMTNSGELYLENKYGDVTVTGWDRDNVSITVDITVTHRKKENAKNLLDRISLNTREIENFITVTSEIAEKSTGFFAKYFNKANPFDFDRSNVQIDYTILLPSNAELDITNKFGDVIIGDWSGKLKANVEHGDVWINKDINNADVVLKYGKLRTKTVNYGNIRIKNGSLDVEESRNLRINSSGTDIEIERVSSLEIYSSKDEITIEEVGAVHGDLRFTNMQLNNVDEQINLTMKIADFRVSKVQNPDAVIVIDQESSEVSLTISDFSFKFDATLEEGLLRLPKSFKNVETKMLNKGQRIREITATYGKGLSGEISITGIKGVILLKEL</sequence>
<reference evidence="2 3" key="1">
    <citation type="submission" date="2018-10" db="EMBL/GenBank/DDBJ databases">
        <title>Ulvibacterium marinum gen. nov., sp. nov., a novel marine bacterium of the family Flavobacteriaceae, isolated from a culture of the green alga Ulva prolifera.</title>
        <authorList>
            <person name="Zhang Z."/>
        </authorList>
    </citation>
    <scope>NUCLEOTIDE SEQUENCE [LARGE SCALE GENOMIC DNA]</scope>
    <source>
        <strain evidence="2 3">CCMM003</strain>
    </source>
</reference>
<name>A0A3B0C602_9FLAO</name>
<keyword evidence="3" id="KW-1185">Reference proteome</keyword>
<keyword evidence="1" id="KW-0732">Signal</keyword>
<protein>
    <recommendedName>
        <fullName evidence="4">Adhesin domain-containing protein</fullName>
    </recommendedName>
</protein>
<dbReference type="Proteomes" id="UP000276603">
    <property type="component" value="Unassembled WGS sequence"/>
</dbReference>